<dbReference type="Proteomes" id="UP000827986">
    <property type="component" value="Unassembled WGS sequence"/>
</dbReference>
<evidence type="ECO:0000256" key="1">
    <source>
        <dbReference type="SAM" id="MobiDB-lite"/>
    </source>
</evidence>
<dbReference type="EMBL" id="JAHDVG010000482">
    <property type="protein sequence ID" value="KAH1173966.1"/>
    <property type="molecule type" value="Genomic_DNA"/>
</dbReference>
<organism evidence="2 3">
    <name type="scientific">Mauremys mutica</name>
    <name type="common">yellowpond turtle</name>
    <dbReference type="NCBI Taxonomy" id="74926"/>
    <lineage>
        <taxon>Eukaryota</taxon>
        <taxon>Metazoa</taxon>
        <taxon>Chordata</taxon>
        <taxon>Craniata</taxon>
        <taxon>Vertebrata</taxon>
        <taxon>Euteleostomi</taxon>
        <taxon>Archelosauria</taxon>
        <taxon>Testudinata</taxon>
        <taxon>Testudines</taxon>
        <taxon>Cryptodira</taxon>
        <taxon>Durocryptodira</taxon>
        <taxon>Testudinoidea</taxon>
        <taxon>Geoemydidae</taxon>
        <taxon>Geoemydinae</taxon>
        <taxon>Mauremys</taxon>
    </lineage>
</organism>
<comment type="caution">
    <text evidence="2">The sequence shown here is derived from an EMBL/GenBank/DDBJ whole genome shotgun (WGS) entry which is preliminary data.</text>
</comment>
<dbReference type="AlphaFoldDB" id="A0A9D3X6S4"/>
<feature type="non-terminal residue" evidence="2">
    <location>
        <position position="168"/>
    </location>
</feature>
<feature type="region of interest" description="Disordered" evidence="1">
    <location>
        <begin position="1"/>
        <end position="168"/>
    </location>
</feature>
<gene>
    <name evidence="2" type="ORF">KIL84_017805</name>
</gene>
<protein>
    <submittedName>
        <fullName evidence="2">Uncharacterized protein</fullName>
    </submittedName>
</protein>
<sequence length="168" mass="17279">PGPAASLCTHQTTLRPEAGRLGGDRNPPASANQRRRLSWGAEPGRGRARGARGPFPPRRARPGMLTPSYSHSSPGGRGEQQGIRAKEAGNCPYPGNPLRQTHREHGGPELSPTGGGGGDELPPAPGTRTALPPPPPLGRSPAPHAARRAPQHAWARGGDASALSPQGG</sequence>
<accession>A0A9D3X6S4</accession>
<proteinExistence type="predicted"/>
<evidence type="ECO:0000313" key="2">
    <source>
        <dbReference type="EMBL" id="KAH1173966.1"/>
    </source>
</evidence>
<name>A0A9D3X6S4_9SAUR</name>
<reference evidence="2" key="1">
    <citation type="submission" date="2021-09" db="EMBL/GenBank/DDBJ databases">
        <title>The genome of Mauremys mutica provides insights into the evolution of semi-aquatic lifestyle.</title>
        <authorList>
            <person name="Gong S."/>
            <person name="Gao Y."/>
        </authorList>
    </citation>
    <scope>NUCLEOTIDE SEQUENCE</scope>
    <source>
        <strain evidence="2">MM-2020</strain>
        <tissue evidence="2">Muscle</tissue>
    </source>
</reference>
<evidence type="ECO:0000313" key="3">
    <source>
        <dbReference type="Proteomes" id="UP000827986"/>
    </source>
</evidence>
<keyword evidence="3" id="KW-1185">Reference proteome</keyword>